<protein>
    <submittedName>
        <fullName evidence="1">Uncharacterized protein</fullName>
    </submittedName>
</protein>
<proteinExistence type="predicted"/>
<gene>
    <name evidence="1" type="ORF">LITE_LOCUS39004</name>
</gene>
<comment type="caution">
    <text evidence="1">The sequence shown here is derived from an EMBL/GenBank/DDBJ whole genome shotgun (WGS) entry which is preliminary data.</text>
</comment>
<name>A0AAV0PMH9_9ROSI</name>
<evidence type="ECO:0000313" key="2">
    <source>
        <dbReference type="Proteomes" id="UP001154282"/>
    </source>
</evidence>
<sequence>MSHGCFEDFEPFMIAFENDVLGWATNKLSLKLLSFENDVLGYNYTLKF</sequence>
<accession>A0AAV0PMH9</accession>
<feature type="non-terminal residue" evidence="1">
    <location>
        <position position="48"/>
    </location>
</feature>
<organism evidence="1 2">
    <name type="scientific">Linum tenue</name>
    <dbReference type="NCBI Taxonomy" id="586396"/>
    <lineage>
        <taxon>Eukaryota</taxon>
        <taxon>Viridiplantae</taxon>
        <taxon>Streptophyta</taxon>
        <taxon>Embryophyta</taxon>
        <taxon>Tracheophyta</taxon>
        <taxon>Spermatophyta</taxon>
        <taxon>Magnoliopsida</taxon>
        <taxon>eudicotyledons</taxon>
        <taxon>Gunneridae</taxon>
        <taxon>Pentapetalae</taxon>
        <taxon>rosids</taxon>
        <taxon>fabids</taxon>
        <taxon>Malpighiales</taxon>
        <taxon>Linaceae</taxon>
        <taxon>Linum</taxon>
    </lineage>
</organism>
<dbReference type="Proteomes" id="UP001154282">
    <property type="component" value="Unassembled WGS sequence"/>
</dbReference>
<reference evidence="1" key="1">
    <citation type="submission" date="2022-08" db="EMBL/GenBank/DDBJ databases">
        <authorList>
            <person name="Gutierrez-Valencia J."/>
        </authorList>
    </citation>
    <scope>NUCLEOTIDE SEQUENCE</scope>
</reference>
<dbReference type="AlphaFoldDB" id="A0AAV0PMH9"/>
<keyword evidence="2" id="KW-1185">Reference proteome</keyword>
<evidence type="ECO:0000313" key="1">
    <source>
        <dbReference type="EMBL" id="CAI0471750.1"/>
    </source>
</evidence>
<dbReference type="EMBL" id="CAMGYJ010000009">
    <property type="protein sequence ID" value="CAI0471750.1"/>
    <property type="molecule type" value="Genomic_DNA"/>
</dbReference>